<accession>A0ACB8AY50</accession>
<sequence>MSHHLAPSRTFLRPVGTSHALSGPTTPSHTLPRPPVPSCTLSAPPSRSCTLPHLPAPSRALSRPLAASCALSAPQHLLAPFCALLHRPVPSPTSCVLFAPPSPAFLRPLAPHYPLLHGPALSHAFLRPLVCNLPRYHRSPAYAARYAPPPHSPGIIQVALVD</sequence>
<evidence type="ECO:0000313" key="1">
    <source>
        <dbReference type="EMBL" id="KAH7918311.1"/>
    </source>
</evidence>
<evidence type="ECO:0000313" key="2">
    <source>
        <dbReference type="Proteomes" id="UP000790709"/>
    </source>
</evidence>
<gene>
    <name evidence="1" type="ORF">BV22DRAFT_1134685</name>
</gene>
<comment type="caution">
    <text evidence="1">The sequence shown here is derived from an EMBL/GenBank/DDBJ whole genome shotgun (WGS) entry which is preliminary data.</text>
</comment>
<keyword evidence="2" id="KW-1185">Reference proteome</keyword>
<protein>
    <submittedName>
        <fullName evidence="1">Uncharacterized protein</fullName>
    </submittedName>
</protein>
<reference evidence="1" key="1">
    <citation type="journal article" date="2021" name="New Phytol.">
        <title>Evolutionary innovations through gain and loss of genes in the ectomycorrhizal Boletales.</title>
        <authorList>
            <person name="Wu G."/>
            <person name="Miyauchi S."/>
            <person name="Morin E."/>
            <person name="Kuo A."/>
            <person name="Drula E."/>
            <person name="Varga T."/>
            <person name="Kohler A."/>
            <person name="Feng B."/>
            <person name="Cao Y."/>
            <person name="Lipzen A."/>
            <person name="Daum C."/>
            <person name="Hundley H."/>
            <person name="Pangilinan J."/>
            <person name="Johnson J."/>
            <person name="Barry K."/>
            <person name="LaButti K."/>
            <person name="Ng V."/>
            <person name="Ahrendt S."/>
            <person name="Min B."/>
            <person name="Choi I.G."/>
            <person name="Park H."/>
            <person name="Plett J.M."/>
            <person name="Magnuson J."/>
            <person name="Spatafora J.W."/>
            <person name="Nagy L.G."/>
            <person name="Henrissat B."/>
            <person name="Grigoriev I.V."/>
            <person name="Yang Z.L."/>
            <person name="Xu J."/>
            <person name="Martin F.M."/>
        </authorList>
    </citation>
    <scope>NUCLEOTIDE SEQUENCE</scope>
    <source>
        <strain evidence="1">KUC20120723A-06</strain>
    </source>
</reference>
<dbReference type="Proteomes" id="UP000790709">
    <property type="component" value="Unassembled WGS sequence"/>
</dbReference>
<proteinExistence type="predicted"/>
<name>A0ACB8AY50_9AGAM</name>
<organism evidence="1 2">
    <name type="scientific">Leucogyrophana mollusca</name>
    <dbReference type="NCBI Taxonomy" id="85980"/>
    <lineage>
        <taxon>Eukaryota</taxon>
        <taxon>Fungi</taxon>
        <taxon>Dikarya</taxon>
        <taxon>Basidiomycota</taxon>
        <taxon>Agaricomycotina</taxon>
        <taxon>Agaricomycetes</taxon>
        <taxon>Agaricomycetidae</taxon>
        <taxon>Boletales</taxon>
        <taxon>Boletales incertae sedis</taxon>
        <taxon>Leucogyrophana</taxon>
    </lineage>
</organism>
<dbReference type="EMBL" id="MU266808">
    <property type="protein sequence ID" value="KAH7918311.1"/>
    <property type="molecule type" value="Genomic_DNA"/>
</dbReference>